<sequence>MLDASDIAKLYVALPGELFMRALYFSVLPLLSCNIIASEF</sequence>
<comment type="caution">
    <text evidence="4">The sequence shown here is derived from an EMBL/GenBank/DDBJ whole genome shotgun (WGS) entry which is preliminary data.</text>
</comment>
<evidence type="ECO:0000313" key="5">
    <source>
        <dbReference type="Proteomes" id="UP000728185"/>
    </source>
</evidence>
<evidence type="ECO:0000256" key="3">
    <source>
        <dbReference type="ARBA" id="ARBA00023136"/>
    </source>
</evidence>
<dbReference type="EMBL" id="LUCM01004850">
    <property type="protein sequence ID" value="KAA0193732.1"/>
    <property type="molecule type" value="Genomic_DNA"/>
</dbReference>
<dbReference type="GO" id="GO:0016020">
    <property type="term" value="C:membrane"/>
    <property type="evidence" value="ECO:0007669"/>
    <property type="project" value="InterPro"/>
</dbReference>
<reference evidence="4" key="1">
    <citation type="submission" date="2019-05" db="EMBL/GenBank/DDBJ databases">
        <title>Annotation for the trematode Fasciolopsis buski.</title>
        <authorList>
            <person name="Choi Y.-J."/>
        </authorList>
    </citation>
    <scope>NUCLEOTIDE SEQUENCE</scope>
    <source>
        <strain evidence="4">HT</strain>
        <tissue evidence="4">Whole worm</tissue>
    </source>
</reference>
<dbReference type="InterPro" id="IPR036458">
    <property type="entry name" value="Na:dicarbo_symporter_sf"/>
</dbReference>
<dbReference type="GO" id="GO:0015293">
    <property type="term" value="F:symporter activity"/>
    <property type="evidence" value="ECO:0007669"/>
    <property type="project" value="InterPro"/>
</dbReference>
<evidence type="ECO:0000256" key="2">
    <source>
        <dbReference type="ARBA" id="ARBA00022989"/>
    </source>
</evidence>
<dbReference type="Gene3D" id="1.10.3860.10">
    <property type="entry name" value="Sodium:dicarboxylate symporter"/>
    <property type="match status" value="1"/>
</dbReference>
<name>A0A8E0RZH2_9TREM</name>
<proteinExistence type="predicted"/>
<accession>A0A8E0RZH2</accession>
<gene>
    <name evidence="4" type="ORF">FBUS_11200</name>
</gene>
<dbReference type="AlphaFoldDB" id="A0A8E0RZH2"/>
<keyword evidence="1" id="KW-0812">Transmembrane</keyword>
<organism evidence="4 5">
    <name type="scientific">Fasciolopsis buskii</name>
    <dbReference type="NCBI Taxonomy" id="27845"/>
    <lineage>
        <taxon>Eukaryota</taxon>
        <taxon>Metazoa</taxon>
        <taxon>Spiralia</taxon>
        <taxon>Lophotrochozoa</taxon>
        <taxon>Platyhelminthes</taxon>
        <taxon>Trematoda</taxon>
        <taxon>Digenea</taxon>
        <taxon>Plagiorchiida</taxon>
        <taxon>Echinostomata</taxon>
        <taxon>Echinostomatoidea</taxon>
        <taxon>Fasciolidae</taxon>
        <taxon>Fasciolopsis</taxon>
    </lineage>
</organism>
<dbReference type="OrthoDB" id="5877963at2759"/>
<evidence type="ECO:0000313" key="4">
    <source>
        <dbReference type="EMBL" id="KAA0193732.1"/>
    </source>
</evidence>
<dbReference type="Proteomes" id="UP000728185">
    <property type="component" value="Unassembled WGS sequence"/>
</dbReference>
<protein>
    <submittedName>
        <fullName evidence="4">Uncharacterized protein</fullName>
    </submittedName>
</protein>
<keyword evidence="3" id="KW-0472">Membrane</keyword>
<keyword evidence="2" id="KW-1133">Transmembrane helix</keyword>
<evidence type="ECO:0000256" key="1">
    <source>
        <dbReference type="ARBA" id="ARBA00022692"/>
    </source>
</evidence>
<keyword evidence="5" id="KW-1185">Reference proteome</keyword>